<comment type="similarity">
    <text evidence="2">Belongs to the zinc-containing alcohol dehydrogenase family.</text>
</comment>
<dbReference type="InterPro" id="IPR013149">
    <property type="entry name" value="ADH-like_C"/>
</dbReference>
<dbReference type="SUPFAM" id="SSF50129">
    <property type="entry name" value="GroES-like"/>
    <property type="match status" value="1"/>
</dbReference>
<dbReference type="Pfam" id="PF08240">
    <property type="entry name" value="ADH_N"/>
    <property type="match status" value="1"/>
</dbReference>
<evidence type="ECO:0000256" key="1">
    <source>
        <dbReference type="ARBA" id="ARBA00001947"/>
    </source>
</evidence>
<dbReference type="InterPro" id="IPR036291">
    <property type="entry name" value="NAD(P)-bd_dom_sf"/>
</dbReference>
<dbReference type="GeneID" id="19318026"/>
<accession>A0A061HDC0</accession>
<evidence type="ECO:0008006" key="10">
    <source>
        <dbReference type="Google" id="ProtNLM"/>
    </source>
</evidence>
<comment type="cofactor">
    <cofactor evidence="1">
        <name>Zn(2+)</name>
        <dbReference type="ChEBI" id="CHEBI:29105"/>
    </cofactor>
</comment>
<evidence type="ECO:0000256" key="3">
    <source>
        <dbReference type="ARBA" id="ARBA00022723"/>
    </source>
</evidence>
<dbReference type="OrthoDB" id="1879366at2759"/>
<evidence type="ECO:0000259" key="6">
    <source>
        <dbReference type="Pfam" id="PF00107"/>
    </source>
</evidence>
<dbReference type="InterPro" id="IPR011032">
    <property type="entry name" value="GroES-like_sf"/>
</dbReference>
<evidence type="ECO:0000313" key="8">
    <source>
        <dbReference type="EMBL" id="EPQ28616.1"/>
    </source>
</evidence>
<dbReference type="GO" id="GO:0004022">
    <property type="term" value="F:alcohol dehydrogenase (NAD+) activity"/>
    <property type="evidence" value="ECO:0007669"/>
    <property type="project" value="TreeGrafter"/>
</dbReference>
<evidence type="ECO:0000256" key="5">
    <source>
        <dbReference type="ARBA" id="ARBA00023002"/>
    </source>
</evidence>
<dbReference type="Proteomes" id="UP000053664">
    <property type="component" value="Unassembled WGS sequence"/>
</dbReference>
<dbReference type="KEGG" id="pfp:PFL1_03919"/>
<dbReference type="Pfam" id="PF00107">
    <property type="entry name" value="ADH_zinc_N"/>
    <property type="match status" value="1"/>
</dbReference>
<dbReference type="Gene3D" id="3.90.180.10">
    <property type="entry name" value="Medium-chain alcohol dehydrogenases, catalytic domain"/>
    <property type="match status" value="1"/>
</dbReference>
<keyword evidence="4" id="KW-0862">Zinc</keyword>
<organism evidence="8 9">
    <name type="scientific">Pseudozyma flocculosa PF-1</name>
    <dbReference type="NCBI Taxonomy" id="1277687"/>
    <lineage>
        <taxon>Eukaryota</taxon>
        <taxon>Fungi</taxon>
        <taxon>Dikarya</taxon>
        <taxon>Basidiomycota</taxon>
        <taxon>Ustilaginomycotina</taxon>
        <taxon>Ustilaginomycetes</taxon>
        <taxon>Ustilaginales</taxon>
        <taxon>Ustilaginaceae</taxon>
        <taxon>Pseudozyma</taxon>
    </lineage>
</organism>
<reference evidence="8 9" key="1">
    <citation type="journal article" date="2013" name="Plant Cell">
        <title>The transition from a phytopathogenic smut ancestor to an anamorphic biocontrol agent deciphered by comparative whole-genome analysis.</title>
        <authorList>
            <person name="Lefebvre F."/>
            <person name="Joly D.L."/>
            <person name="Labbe C."/>
            <person name="Teichmann B."/>
            <person name="Linning R."/>
            <person name="Belzile F."/>
            <person name="Bakkeren G."/>
            <person name="Belanger R.R."/>
        </authorList>
    </citation>
    <scope>NUCLEOTIDE SEQUENCE [LARGE SCALE GENOMIC DNA]</scope>
    <source>
        <strain evidence="8 9">PF-1</strain>
    </source>
</reference>
<feature type="domain" description="Alcohol dehydrogenase-like N-terminal" evidence="7">
    <location>
        <begin position="36"/>
        <end position="162"/>
    </location>
</feature>
<dbReference type="eggNOG" id="KOG0023">
    <property type="taxonomic scope" value="Eukaryota"/>
</dbReference>
<dbReference type="InterPro" id="IPR013154">
    <property type="entry name" value="ADH-like_N"/>
</dbReference>
<dbReference type="SUPFAM" id="SSF51735">
    <property type="entry name" value="NAD(P)-binding Rossmann-fold domains"/>
    <property type="match status" value="1"/>
</dbReference>
<proteinExistence type="inferred from homology"/>
<dbReference type="AlphaFoldDB" id="A0A061HDC0"/>
<keyword evidence="3" id="KW-0479">Metal-binding</keyword>
<evidence type="ECO:0000313" key="9">
    <source>
        <dbReference type="Proteomes" id="UP000053664"/>
    </source>
</evidence>
<evidence type="ECO:0000256" key="2">
    <source>
        <dbReference type="ARBA" id="ARBA00008072"/>
    </source>
</evidence>
<dbReference type="PANTHER" id="PTHR42940:SF8">
    <property type="entry name" value="VACUOLAR PROTEIN SORTING-ASSOCIATED PROTEIN 11"/>
    <property type="match status" value="1"/>
</dbReference>
<keyword evidence="5" id="KW-0560">Oxidoreductase</keyword>
<dbReference type="Gene3D" id="3.40.50.720">
    <property type="entry name" value="NAD(P)-binding Rossmann-like Domain"/>
    <property type="match status" value="1"/>
</dbReference>
<evidence type="ECO:0000256" key="4">
    <source>
        <dbReference type="ARBA" id="ARBA00022833"/>
    </source>
</evidence>
<protein>
    <recommendedName>
        <fullName evidence="10">Enoyl reductase (ER) domain-containing protein</fullName>
    </recommendedName>
</protein>
<gene>
    <name evidence="8" type="ORF">PFL1_03919</name>
</gene>
<dbReference type="HOGENOM" id="CLU_026673_20_1_1"/>
<dbReference type="RefSeq" id="XP_007879633.1">
    <property type="nucleotide sequence ID" value="XM_007881442.1"/>
</dbReference>
<dbReference type="PANTHER" id="PTHR42940">
    <property type="entry name" value="ALCOHOL DEHYDROGENASE 1-RELATED"/>
    <property type="match status" value="1"/>
</dbReference>
<name>A0A061HDC0_9BASI</name>
<evidence type="ECO:0000259" key="7">
    <source>
        <dbReference type="Pfam" id="PF08240"/>
    </source>
</evidence>
<dbReference type="EMBL" id="KE361634">
    <property type="protein sequence ID" value="EPQ28616.1"/>
    <property type="molecule type" value="Genomic_DNA"/>
</dbReference>
<feature type="domain" description="Alcohol dehydrogenase-like C-terminal" evidence="6">
    <location>
        <begin position="202"/>
        <end position="335"/>
    </location>
</feature>
<sequence>MSPKDLPKTMRALVIAQFKADPPYELRDDLPVPQLGPKDVLLKIATAGYCHTEVMVTRGDFASKSRAGLPLIPSHEPTGTIVAFGQEAEAMASEVDGIGNDGPLKLGDRVGCLTFRDFCGKCDDCKAGQPKFCQDQDMVGVTADGACAEYMRADIRSCFRLPAKLSFDAAAPLCCAGATIYTAIKGCSLRAGQRLAIIGAGALGHLGVQMSKCLGLQTILLDARDPPLDMCRKLPYPPDVAYNSGSVDPKNPKQVSKLLEDIGGPVHAVIVATDVIPAFEVALAILRNHGLLMVVGQPENPIPVSYNDLIFRDITVKGSLLGDPALTKEMCDLVADRGIEVKTQAYPLEDVERMRADYAKPGHSGKMVLRVSDGA</sequence>
<dbReference type="GO" id="GO:0046872">
    <property type="term" value="F:metal ion binding"/>
    <property type="evidence" value="ECO:0007669"/>
    <property type="project" value="UniProtKB-KW"/>
</dbReference>
<dbReference type="GO" id="GO:0005737">
    <property type="term" value="C:cytoplasm"/>
    <property type="evidence" value="ECO:0007669"/>
    <property type="project" value="TreeGrafter"/>
</dbReference>